<dbReference type="PANTHER" id="PTHR33376">
    <property type="match status" value="1"/>
</dbReference>
<evidence type="ECO:0000313" key="3">
    <source>
        <dbReference type="EMBL" id="GEN85790.1"/>
    </source>
</evidence>
<protein>
    <submittedName>
        <fullName evidence="3">C4-dicarboxylate ABC transporter</fullName>
    </submittedName>
</protein>
<keyword evidence="4" id="KW-1185">Reference proteome</keyword>
<feature type="signal peptide" evidence="2">
    <location>
        <begin position="1"/>
        <end position="18"/>
    </location>
</feature>
<dbReference type="EMBL" id="BJYM01000002">
    <property type="protein sequence ID" value="GEN85790.1"/>
    <property type="molecule type" value="Genomic_DNA"/>
</dbReference>
<dbReference type="InterPro" id="IPR018389">
    <property type="entry name" value="DctP_fam"/>
</dbReference>
<name>A0A511ZEC3_9BACI</name>
<evidence type="ECO:0000313" key="4">
    <source>
        <dbReference type="Proteomes" id="UP000321558"/>
    </source>
</evidence>
<organism evidence="3 4">
    <name type="scientific">Oceanobacillus sojae</name>
    <dbReference type="NCBI Taxonomy" id="582851"/>
    <lineage>
        <taxon>Bacteria</taxon>
        <taxon>Bacillati</taxon>
        <taxon>Bacillota</taxon>
        <taxon>Bacilli</taxon>
        <taxon>Bacillales</taxon>
        <taxon>Bacillaceae</taxon>
        <taxon>Oceanobacillus</taxon>
    </lineage>
</organism>
<dbReference type="Gene3D" id="3.40.190.170">
    <property type="entry name" value="Bacterial extracellular solute-binding protein, family 7"/>
    <property type="match status" value="1"/>
</dbReference>
<accession>A0A511ZEC3</accession>
<dbReference type="AlphaFoldDB" id="A0A511ZEC3"/>
<keyword evidence="1 2" id="KW-0732">Signal</keyword>
<dbReference type="Proteomes" id="UP000321558">
    <property type="component" value="Unassembled WGS sequence"/>
</dbReference>
<proteinExistence type="predicted"/>
<comment type="caution">
    <text evidence="3">The sequence shown here is derived from an EMBL/GenBank/DDBJ whole genome shotgun (WGS) entry which is preliminary data.</text>
</comment>
<reference evidence="3 4" key="1">
    <citation type="submission" date="2019-07" db="EMBL/GenBank/DDBJ databases">
        <title>Whole genome shotgun sequence of Oceanobacillus sojae NBRC 105379.</title>
        <authorList>
            <person name="Hosoyama A."/>
            <person name="Uohara A."/>
            <person name="Ohji S."/>
            <person name="Ichikawa N."/>
        </authorList>
    </citation>
    <scope>NUCLEOTIDE SEQUENCE [LARGE SCALE GENOMIC DNA]</scope>
    <source>
        <strain evidence="3 4">NBRC 105379</strain>
    </source>
</reference>
<dbReference type="PANTHER" id="PTHR33376:SF3">
    <property type="entry name" value="C4-DICARBOXYLATE-BINDING PROTEIN"/>
    <property type="match status" value="1"/>
</dbReference>
<dbReference type="NCBIfam" id="NF037995">
    <property type="entry name" value="TRAP_S1"/>
    <property type="match status" value="1"/>
</dbReference>
<dbReference type="RefSeq" id="WP_147208341.1">
    <property type="nucleotide sequence ID" value="NZ_BJYM01000002.1"/>
</dbReference>
<dbReference type="GO" id="GO:0055085">
    <property type="term" value="P:transmembrane transport"/>
    <property type="evidence" value="ECO:0007669"/>
    <property type="project" value="InterPro"/>
</dbReference>
<evidence type="ECO:0000256" key="1">
    <source>
        <dbReference type="ARBA" id="ARBA00022729"/>
    </source>
</evidence>
<evidence type="ECO:0000256" key="2">
    <source>
        <dbReference type="SAM" id="SignalP"/>
    </source>
</evidence>
<gene>
    <name evidence="3" type="ORF">OSO01_05290</name>
</gene>
<dbReference type="OrthoDB" id="2087at2"/>
<feature type="chain" id="PRO_5039077327" evidence="2">
    <location>
        <begin position="19"/>
        <end position="329"/>
    </location>
</feature>
<sequence>MKKLYCFLLLTVSLSILAACGSKSTEGSNAEYTLRLGVTQNEQNAEYQAIFQFKEAVEERTEGAIEVETYHSDQLANIPDLIEQASIGADVGTVSDAAQLSDLKKEFSIIQSPFMFEDTSDIERFVESDLYQEWVEEFTEQGIRILSFNFQLGERNLATTHPVTNAADFKGSVIRTSGAEIVNATISAMGGSPTGMPWTEAYPGLEQGVIDGVEAHNTAIYESSMYEVINHIAKTNHYQLVSALIVSEKWFDSLPEEYQEIVLEEAKAAGERASEMSLESSIEYEELMKEAGVEFHEVDREEFKELADSVYETMGLQEIRDEVNAVLGK</sequence>
<dbReference type="CDD" id="cd13669">
    <property type="entry name" value="PBP2_TRAP_TM0322_like"/>
    <property type="match status" value="1"/>
</dbReference>
<dbReference type="Pfam" id="PF03480">
    <property type="entry name" value="DctP"/>
    <property type="match status" value="1"/>
</dbReference>
<dbReference type="PROSITE" id="PS51257">
    <property type="entry name" value="PROKAR_LIPOPROTEIN"/>
    <property type="match status" value="1"/>
</dbReference>
<dbReference type="InterPro" id="IPR038404">
    <property type="entry name" value="TRAP_DctP_sf"/>
</dbReference>